<reference evidence="1" key="1">
    <citation type="submission" date="2024-07" db="EMBL/GenBank/DDBJ databases">
        <title>Halotolerant mesophilic bacterium Ornithinibacillus sp. 4-3, sp. nov., isolated from soil.</title>
        <authorList>
            <person name="Sidarenka A.V."/>
            <person name="Guliayeva D.E."/>
            <person name="Leanovich S.I."/>
            <person name="Hileuskaya K.S."/>
            <person name="Akhremchuk A.E."/>
            <person name="Sikolenko M.A."/>
            <person name="Valentovich L.N."/>
        </authorList>
    </citation>
    <scope>NUCLEOTIDE SEQUENCE</scope>
    <source>
        <strain evidence="1">4-3</strain>
    </source>
</reference>
<dbReference type="SUPFAM" id="SSF158622">
    <property type="entry name" value="YheA/YmcA-like"/>
    <property type="match status" value="1"/>
</dbReference>
<dbReference type="EMBL" id="CP162599">
    <property type="protein sequence ID" value="XDK34033.1"/>
    <property type="molecule type" value="Genomic_DNA"/>
</dbReference>
<dbReference type="InterPro" id="IPR052767">
    <property type="entry name" value="Bact_com_dev_regulator"/>
</dbReference>
<dbReference type="InterPro" id="IPR010368">
    <property type="entry name" value="Com_YlbF"/>
</dbReference>
<dbReference type="InterPro" id="IPR023378">
    <property type="entry name" value="YheA/YmcA-like_dom_sf"/>
</dbReference>
<accession>A0AB39HWA8</accession>
<dbReference type="PANTHER" id="PTHR38448:SF2">
    <property type="entry name" value="REGULATORY PROTEIN YLBF"/>
    <property type="match status" value="1"/>
</dbReference>
<dbReference type="PANTHER" id="PTHR38448">
    <property type="entry name" value="REGULATORY PROTEIN YLBF-RELATED"/>
    <property type="match status" value="1"/>
</dbReference>
<dbReference type="Pfam" id="PF06133">
    <property type="entry name" value="Com_YlbF"/>
    <property type="match status" value="1"/>
</dbReference>
<gene>
    <name evidence="1" type="ORF">AB4Y30_06685</name>
</gene>
<organism evidence="1">
    <name type="scientific">Ornithinibacillus sp. 4-3</name>
    <dbReference type="NCBI Taxonomy" id="3231488"/>
    <lineage>
        <taxon>Bacteria</taxon>
        <taxon>Bacillati</taxon>
        <taxon>Bacillota</taxon>
        <taxon>Bacilli</taxon>
        <taxon>Bacillales</taxon>
        <taxon>Bacillaceae</taxon>
        <taxon>Ornithinibacillus</taxon>
    </lineage>
</organism>
<dbReference type="Gene3D" id="1.20.1500.10">
    <property type="entry name" value="YheA/YmcA-like"/>
    <property type="match status" value="1"/>
</dbReference>
<evidence type="ECO:0000313" key="1">
    <source>
        <dbReference type="EMBL" id="XDK34033.1"/>
    </source>
</evidence>
<sequence length="149" mass="16588">MIGTLEYVDVLDRAELLGKMILDSDIMKAYYQAKHELENDPEAQQLIKAFNDIKLHYEDVQRFGRYHPDYNEIMKEVRASKRNMDLNGKVSAFKVAERNLQRLLDEISETLAFSVSTQIMVPKEGALFAEGGCASGSCGTGGGCSCKAS</sequence>
<name>A0AB39HWA8_9BACI</name>
<dbReference type="RefSeq" id="WP_368654711.1">
    <property type="nucleotide sequence ID" value="NZ_CP162599.1"/>
</dbReference>
<proteinExistence type="predicted"/>
<protein>
    <submittedName>
        <fullName evidence="1">YlbF family regulator</fullName>
    </submittedName>
</protein>
<dbReference type="AlphaFoldDB" id="A0AB39HWA8"/>